<evidence type="ECO:0000313" key="2">
    <source>
        <dbReference type="Proteomes" id="UP000198575"/>
    </source>
</evidence>
<dbReference type="RefSeq" id="WP_425429648.1">
    <property type="nucleotide sequence ID" value="NZ_FOVF01000072.1"/>
</dbReference>
<keyword evidence="2" id="KW-1185">Reference proteome</keyword>
<accession>A0A1I5BDQ7</accession>
<dbReference type="AlphaFoldDB" id="A0A1I5BDQ7"/>
<protein>
    <recommendedName>
        <fullName evidence="3">Tetratricopeptide repeat-containing protein</fullName>
    </recommendedName>
</protein>
<sequence length="262" mass="28871">PRLRARIVALGVTSLFAFYAFTTALRALEWSDPLTLSATNATKRPDSSSAQYDYARILLASTLKGDPEPMRKRAFEILDRMAANPSADAVHNQLLIVTSAKLGLPIKDQWWDSLIAKLQARPISTVDVSALGALLNCLDAKICPRDIEHFKEAFDAATSHPGGYAQLLTLHARFALVYLGDLELAERQFRSAIFLSPTDAEARANLVTFLIRTGDLKAAALELQTLRNMNGLGNLDGRLLELEIQLRKATGIDDESHKLLFN</sequence>
<dbReference type="EMBL" id="FOVF01000072">
    <property type="protein sequence ID" value="SFN72844.1"/>
    <property type="molecule type" value="Genomic_DNA"/>
</dbReference>
<name>A0A1I5BDQ7_9GAMM</name>
<gene>
    <name evidence="1" type="ORF">SAMN05216289_1722</name>
</gene>
<reference evidence="1 2" key="1">
    <citation type="submission" date="2016-10" db="EMBL/GenBank/DDBJ databases">
        <authorList>
            <person name="de Groot N.N."/>
        </authorList>
    </citation>
    <scope>NUCLEOTIDE SEQUENCE [LARGE SCALE GENOMIC DNA]</scope>
    <source>
        <strain evidence="1 2">CGMCC 1.7659</strain>
    </source>
</reference>
<evidence type="ECO:0000313" key="1">
    <source>
        <dbReference type="EMBL" id="SFN72844.1"/>
    </source>
</evidence>
<dbReference type="STRING" id="578942.SAMN05216289_1722"/>
<evidence type="ECO:0008006" key="3">
    <source>
        <dbReference type="Google" id="ProtNLM"/>
    </source>
</evidence>
<dbReference type="Gene3D" id="1.25.40.10">
    <property type="entry name" value="Tetratricopeptide repeat domain"/>
    <property type="match status" value="1"/>
</dbReference>
<proteinExistence type="predicted"/>
<feature type="non-terminal residue" evidence="1">
    <location>
        <position position="1"/>
    </location>
</feature>
<organism evidence="1 2">
    <name type="scientific">Dokdonella immobilis</name>
    <dbReference type="NCBI Taxonomy" id="578942"/>
    <lineage>
        <taxon>Bacteria</taxon>
        <taxon>Pseudomonadati</taxon>
        <taxon>Pseudomonadota</taxon>
        <taxon>Gammaproteobacteria</taxon>
        <taxon>Lysobacterales</taxon>
        <taxon>Rhodanobacteraceae</taxon>
        <taxon>Dokdonella</taxon>
    </lineage>
</organism>
<dbReference type="SUPFAM" id="SSF48452">
    <property type="entry name" value="TPR-like"/>
    <property type="match status" value="1"/>
</dbReference>
<dbReference type="InterPro" id="IPR011990">
    <property type="entry name" value="TPR-like_helical_dom_sf"/>
</dbReference>
<dbReference type="Proteomes" id="UP000198575">
    <property type="component" value="Unassembled WGS sequence"/>
</dbReference>